<evidence type="ECO:0008006" key="4">
    <source>
        <dbReference type="Google" id="ProtNLM"/>
    </source>
</evidence>
<gene>
    <name evidence="2" type="ORF">H6G97_18675</name>
</gene>
<evidence type="ECO:0000256" key="1">
    <source>
        <dbReference type="SAM" id="Phobius"/>
    </source>
</evidence>
<organism evidence="2 3">
    <name type="scientific">Nostoc flagelliforme FACHB-838</name>
    <dbReference type="NCBI Taxonomy" id="2692904"/>
    <lineage>
        <taxon>Bacteria</taxon>
        <taxon>Bacillati</taxon>
        <taxon>Cyanobacteriota</taxon>
        <taxon>Cyanophyceae</taxon>
        <taxon>Nostocales</taxon>
        <taxon>Nostocaceae</taxon>
        <taxon>Nostoc</taxon>
    </lineage>
</organism>
<dbReference type="SUPFAM" id="SSF103473">
    <property type="entry name" value="MFS general substrate transporter"/>
    <property type="match status" value="1"/>
</dbReference>
<evidence type="ECO:0000313" key="3">
    <source>
        <dbReference type="Proteomes" id="UP000623440"/>
    </source>
</evidence>
<comment type="caution">
    <text evidence="2">The sequence shown here is derived from an EMBL/GenBank/DDBJ whole genome shotgun (WGS) entry which is preliminary data.</text>
</comment>
<evidence type="ECO:0000313" key="2">
    <source>
        <dbReference type="EMBL" id="MBD2531501.1"/>
    </source>
</evidence>
<proteinExistence type="predicted"/>
<keyword evidence="1" id="KW-1133">Transmembrane helix</keyword>
<feature type="transmembrane region" description="Helical" evidence="1">
    <location>
        <begin position="34"/>
        <end position="58"/>
    </location>
</feature>
<feature type="transmembrane region" description="Helical" evidence="1">
    <location>
        <begin position="70"/>
        <end position="90"/>
    </location>
</feature>
<keyword evidence="3" id="KW-1185">Reference proteome</keyword>
<dbReference type="Gene3D" id="1.20.1250.20">
    <property type="entry name" value="MFS general substrate transporter like domains"/>
    <property type="match status" value="1"/>
</dbReference>
<accession>A0ABR8DPY0</accession>
<dbReference type="RefSeq" id="WP_190942191.1">
    <property type="nucleotide sequence ID" value="NZ_JACJSI010000036.1"/>
</dbReference>
<protein>
    <recommendedName>
        <fullName evidence="4">Major facilitator superfamily (MFS) profile domain-containing protein</fullName>
    </recommendedName>
</protein>
<keyword evidence="1" id="KW-0812">Transmembrane</keyword>
<keyword evidence="1" id="KW-0472">Membrane</keyword>
<reference evidence="2 3" key="1">
    <citation type="journal article" date="2020" name="ISME J.">
        <title>Comparative genomics reveals insights into cyanobacterial evolution and habitat adaptation.</title>
        <authorList>
            <person name="Chen M.Y."/>
            <person name="Teng W.K."/>
            <person name="Zhao L."/>
            <person name="Hu C.X."/>
            <person name="Zhou Y.K."/>
            <person name="Han B.P."/>
            <person name="Song L.R."/>
            <person name="Shu W.S."/>
        </authorList>
    </citation>
    <scope>NUCLEOTIDE SEQUENCE [LARGE SCALE GENOMIC DNA]</scope>
    <source>
        <strain evidence="2 3">FACHB-838</strain>
    </source>
</reference>
<dbReference type="EMBL" id="JACJSI010000036">
    <property type="protein sequence ID" value="MBD2531501.1"/>
    <property type="molecule type" value="Genomic_DNA"/>
</dbReference>
<sequence length="106" mass="11236">MPAAAVSFTTFLVLEAIAQQPLLELHLFRNLQLSMGLLSGWLAFIVIGGSLLIVRFFLEGVKQYPTVKVGLLLAVSPVLSGLIAPLAGTLSDCFGAAIASHPIKFN</sequence>
<dbReference type="InterPro" id="IPR036259">
    <property type="entry name" value="MFS_trans_sf"/>
</dbReference>
<name>A0ABR8DPY0_9NOSO</name>
<dbReference type="Proteomes" id="UP000623440">
    <property type="component" value="Unassembled WGS sequence"/>
</dbReference>